<dbReference type="Gene3D" id="1.10.101.10">
    <property type="entry name" value="PGBD-like superfamily/PGBD"/>
    <property type="match status" value="1"/>
</dbReference>
<dbReference type="InterPro" id="IPR036366">
    <property type="entry name" value="PGBDSf"/>
</dbReference>
<dbReference type="InterPro" id="IPR001387">
    <property type="entry name" value="Cro/C1-type_HTH"/>
</dbReference>
<dbReference type="Proteomes" id="UP000198577">
    <property type="component" value="Unassembled WGS sequence"/>
</dbReference>
<dbReference type="Pfam" id="PF01471">
    <property type="entry name" value="PG_binding_1"/>
    <property type="match status" value="1"/>
</dbReference>
<sequence>MTTKRFKFAVFIALTVALFLCAAIPKVSAAGYQLTRDLRKGMSGEDVAVVQRLLKDLGFFTYPQITGYFGSVTETAVKAFQRANGLTADGIIGPITRGVMNKLLAGSTPSRGDTTSVYIVQPGDSLWKISQRFGVSLDELFAANNMNSSTIIYPGQEIIIPRGGAPIDAPRVTYITHTVVKGDTLWNLSYKYGVPMEEIAQANGITTSTVLYVGQVLRIPKKEIPVKPTPGPQYGELLDWWKEAQYAFPLNSTATVVDFHTGISFRVVRTYGTGHADVEPLTYEDTRIMKSIWERYERLASGAVNYWARRPVLVLINGRKLAASATAALHAGLDSAPDGAYVSWRSGDYGPGINYDKIKGNGADGHFDIHFLNSVRHKDGQVDTEHQVMIRIAAGQ</sequence>
<name>A0A1I5X660_9FIRM</name>
<dbReference type="InterPro" id="IPR036779">
    <property type="entry name" value="LysM_dom_sf"/>
</dbReference>
<evidence type="ECO:0000259" key="2">
    <source>
        <dbReference type="PROSITE" id="PS50943"/>
    </source>
</evidence>
<dbReference type="PROSITE" id="PS50943">
    <property type="entry name" value="HTH_CROC1"/>
    <property type="match status" value="1"/>
</dbReference>
<dbReference type="SMART" id="SM00257">
    <property type="entry name" value="LysM"/>
    <property type="match status" value="2"/>
</dbReference>
<feature type="domain" description="LysM" evidence="3">
    <location>
        <begin position="116"/>
        <end position="160"/>
    </location>
</feature>
<dbReference type="AlphaFoldDB" id="A0A1I5X660"/>
<organism evidence="4 5">
    <name type="scientific">Caldicoprobacter faecalis</name>
    <dbReference type="NCBI Taxonomy" id="937334"/>
    <lineage>
        <taxon>Bacteria</taxon>
        <taxon>Bacillati</taxon>
        <taxon>Bacillota</taxon>
        <taxon>Clostridia</taxon>
        <taxon>Caldicoprobacterales</taxon>
        <taxon>Caldicoprobacteraceae</taxon>
        <taxon>Caldicoprobacter</taxon>
    </lineage>
</organism>
<feature type="domain" description="HTH cro/C1-type" evidence="2">
    <location>
        <begin position="124"/>
        <end position="140"/>
    </location>
</feature>
<keyword evidence="1" id="KW-0732">Signal</keyword>
<dbReference type="STRING" id="937334.SAMN05444406_12227"/>
<dbReference type="InterPro" id="IPR018392">
    <property type="entry name" value="LysM"/>
</dbReference>
<evidence type="ECO:0000259" key="3">
    <source>
        <dbReference type="PROSITE" id="PS51782"/>
    </source>
</evidence>
<dbReference type="PANTHER" id="PTHR33734:SF22">
    <property type="entry name" value="MEMBRANE-BOUND LYTIC MUREIN TRANSGLYCOSYLASE D"/>
    <property type="match status" value="1"/>
</dbReference>
<reference evidence="4 5" key="1">
    <citation type="submission" date="2016-10" db="EMBL/GenBank/DDBJ databases">
        <authorList>
            <person name="de Groot N.N."/>
        </authorList>
    </citation>
    <scope>NUCLEOTIDE SEQUENCE [LARGE SCALE GENOMIC DNA]</scope>
    <source>
        <strain evidence="4 5">DSM 20678</strain>
    </source>
</reference>
<feature type="chain" id="PRO_5011762621" evidence="1">
    <location>
        <begin position="30"/>
        <end position="396"/>
    </location>
</feature>
<feature type="domain" description="LysM" evidence="3">
    <location>
        <begin position="175"/>
        <end position="219"/>
    </location>
</feature>
<evidence type="ECO:0000256" key="1">
    <source>
        <dbReference type="SAM" id="SignalP"/>
    </source>
</evidence>
<dbReference type="CDD" id="cd00118">
    <property type="entry name" value="LysM"/>
    <property type="match status" value="2"/>
</dbReference>
<evidence type="ECO:0000313" key="4">
    <source>
        <dbReference type="EMBL" id="SFQ27462.1"/>
    </source>
</evidence>
<dbReference type="SUPFAM" id="SSF54106">
    <property type="entry name" value="LysM domain"/>
    <property type="match status" value="2"/>
</dbReference>
<dbReference type="Pfam" id="PF01476">
    <property type="entry name" value="LysM"/>
    <property type="match status" value="2"/>
</dbReference>
<gene>
    <name evidence="4" type="ORF">SAMN05444406_12227</name>
</gene>
<dbReference type="PROSITE" id="PS51782">
    <property type="entry name" value="LYSM"/>
    <property type="match status" value="2"/>
</dbReference>
<proteinExistence type="predicted"/>
<dbReference type="Gene3D" id="3.10.350.10">
    <property type="entry name" value="LysM domain"/>
    <property type="match status" value="2"/>
</dbReference>
<dbReference type="EMBL" id="FOXR01000022">
    <property type="protein sequence ID" value="SFQ27462.1"/>
    <property type="molecule type" value="Genomic_DNA"/>
</dbReference>
<dbReference type="OrthoDB" id="529831at2"/>
<feature type="signal peptide" evidence="1">
    <location>
        <begin position="1"/>
        <end position="29"/>
    </location>
</feature>
<evidence type="ECO:0000313" key="5">
    <source>
        <dbReference type="Proteomes" id="UP000198577"/>
    </source>
</evidence>
<dbReference type="InterPro" id="IPR036365">
    <property type="entry name" value="PGBD-like_sf"/>
</dbReference>
<dbReference type="InterPro" id="IPR002477">
    <property type="entry name" value="Peptidoglycan-bd-like"/>
</dbReference>
<dbReference type="PANTHER" id="PTHR33734">
    <property type="entry name" value="LYSM DOMAIN-CONTAINING GPI-ANCHORED PROTEIN 2"/>
    <property type="match status" value="1"/>
</dbReference>
<protein>
    <submittedName>
        <fullName evidence="4">LysM domain-containing protein</fullName>
    </submittedName>
</protein>
<accession>A0A1I5X660</accession>
<dbReference type="RefSeq" id="WP_025747745.1">
    <property type="nucleotide sequence ID" value="NZ_FOXR01000022.1"/>
</dbReference>
<dbReference type="SUPFAM" id="SSF47090">
    <property type="entry name" value="PGBD-like"/>
    <property type="match status" value="1"/>
</dbReference>
<keyword evidence="5" id="KW-1185">Reference proteome</keyword>